<reference evidence="9" key="1">
    <citation type="journal article" date="2021" name="Antonie Van Leeuwenhoek">
        <title>Draft genome and description of Waterburya agarophytonicola gen. nov. sp. nov. (Pleurocapsales, Cyanobacteria): a seaweed symbiont.</title>
        <authorList>
            <person name="Bonthond G."/>
            <person name="Shalygin S."/>
            <person name="Bayer T."/>
            <person name="Weinberger F."/>
        </authorList>
    </citation>
    <scope>NUCLEOTIDE SEQUENCE</scope>
    <source>
        <strain evidence="9">KI4</strain>
    </source>
</reference>
<accession>A0A964BS80</accession>
<name>A0A964BS80_9CYAN</name>
<dbReference type="SUPFAM" id="SSF55874">
    <property type="entry name" value="ATPase domain of HSP90 chaperone/DNA topoisomerase II/histidine kinase"/>
    <property type="match status" value="1"/>
</dbReference>
<dbReference type="PANTHER" id="PTHR43711:SF26">
    <property type="entry name" value="SENSOR HISTIDINE KINASE RCSC"/>
    <property type="match status" value="1"/>
</dbReference>
<dbReference type="Proteomes" id="UP000729733">
    <property type="component" value="Unassembled WGS sequence"/>
</dbReference>
<feature type="domain" description="FHA" evidence="7">
    <location>
        <begin position="29"/>
        <end position="89"/>
    </location>
</feature>
<dbReference type="CDD" id="cd00082">
    <property type="entry name" value="HisKA"/>
    <property type="match status" value="1"/>
</dbReference>
<dbReference type="InterPro" id="IPR029016">
    <property type="entry name" value="GAF-like_dom_sf"/>
</dbReference>
<dbReference type="SUPFAM" id="SSF55785">
    <property type="entry name" value="PYP-like sensor domain (PAS domain)"/>
    <property type="match status" value="2"/>
</dbReference>
<dbReference type="InterPro" id="IPR000253">
    <property type="entry name" value="FHA_dom"/>
</dbReference>
<evidence type="ECO:0000259" key="8">
    <source>
        <dbReference type="PROSITE" id="PS50109"/>
    </source>
</evidence>
<evidence type="ECO:0000256" key="1">
    <source>
        <dbReference type="ARBA" id="ARBA00000085"/>
    </source>
</evidence>
<evidence type="ECO:0000256" key="4">
    <source>
        <dbReference type="ARBA" id="ARBA00022679"/>
    </source>
</evidence>
<sequence>MMQSNSAKHLLIINNHQDEYIIYLESKTYSIGRALNNLIVLDSPKISRYHATLLRITIPENDDYRFRIIDGDLNRRRSRNGIKINGNPCFSHNLQNNDVISFSDNLTATYKTIDTLKSVEKSPFFFLPDDEDLEATANFNESSNPQSNFLEPTLYETSQQWDASIQRHLERLASFPELFSDPIIEIDLQGNITYTNPAALKQFPTIKQEKLEHPLLLNIVALTKITEKKTFTREVKIGRKIYEQSIHLISPSRLIRCYVSDISKRKKAEFLLAKAHKELEQRVVERTSELVHNNELLSSEIGERRQKEQEISLLQTITQAISEAPSFDDAVTIILRKVCETVNWSFGEAWIPDFQNSVLQLSPAWFHSTEKLEYFREVSQTLAFPLNVGQPGRVWATKKPEWVENISIQNQEVFSRYKIAKATGLKTALAVPMIANEKIIAILVFYDFLVHPRNEQMLDLVKSVATQLGLIIERKKAEDALRSSMATNKAILEAIPDLILRVNRKGILVNYKAAKFDSSLVFKNEFLGKHLDEVFPQEVSLSIINCINEAFRTSEVQILECQIHNHDNKTNSYEIRIAISEMDEVMAIIRDITERKQAEEDTCKALEQQQKLNEFKSQFITMASHEFRTPLASILSSSELLEHYGHKWDEPKKLSHLYRIQDSVKHMTELLNDVLLLGKVDAGKIDLKPTKVDLSQLCQQLIQEFELNISTHKIYFKLEKQLNFDKQCFTNTVYIDVTIVKHIIYNLLSNAAKYSPDSDRIDFELIYQPQQAIIRVKDFGIGISETDIKHLFESFYRASNVNSIPGTGLGLHIVEKSVHLHGGEISVQSKIDFGSTFTVMLPYLNSEQ</sequence>
<comment type="caution">
    <text evidence="9">The sequence shown here is derived from an EMBL/GenBank/DDBJ whole genome shotgun (WGS) entry which is preliminary data.</text>
</comment>
<dbReference type="PANTHER" id="PTHR43711">
    <property type="entry name" value="TWO-COMPONENT HISTIDINE KINASE"/>
    <property type="match status" value="1"/>
</dbReference>
<evidence type="ECO:0000256" key="3">
    <source>
        <dbReference type="ARBA" id="ARBA00022553"/>
    </source>
</evidence>
<dbReference type="InterPro" id="IPR008984">
    <property type="entry name" value="SMAD_FHA_dom_sf"/>
</dbReference>
<dbReference type="InterPro" id="IPR003661">
    <property type="entry name" value="HisK_dim/P_dom"/>
</dbReference>
<dbReference type="InterPro" id="IPR036890">
    <property type="entry name" value="HATPase_C_sf"/>
</dbReference>
<dbReference type="GO" id="GO:0000155">
    <property type="term" value="F:phosphorelay sensor kinase activity"/>
    <property type="evidence" value="ECO:0007669"/>
    <property type="project" value="InterPro"/>
</dbReference>
<dbReference type="InterPro" id="IPR005467">
    <property type="entry name" value="His_kinase_dom"/>
</dbReference>
<feature type="domain" description="Histidine kinase" evidence="8">
    <location>
        <begin position="622"/>
        <end position="845"/>
    </location>
</feature>
<dbReference type="AlphaFoldDB" id="A0A964BS80"/>
<dbReference type="SMART" id="SM00091">
    <property type="entry name" value="PAS"/>
    <property type="match status" value="2"/>
</dbReference>
<proteinExistence type="predicted"/>
<keyword evidence="6" id="KW-0902">Two-component regulatory system</keyword>
<dbReference type="InterPro" id="IPR004358">
    <property type="entry name" value="Sig_transdc_His_kin-like_C"/>
</dbReference>
<dbReference type="Gene3D" id="1.10.287.130">
    <property type="match status" value="1"/>
</dbReference>
<dbReference type="InterPro" id="IPR000014">
    <property type="entry name" value="PAS"/>
</dbReference>
<dbReference type="Gene3D" id="3.30.450.40">
    <property type="match status" value="1"/>
</dbReference>
<dbReference type="Gene3D" id="3.30.450.20">
    <property type="entry name" value="PAS domain"/>
    <property type="match status" value="1"/>
</dbReference>
<dbReference type="RefSeq" id="WP_229641595.1">
    <property type="nucleotide sequence ID" value="NZ_JADWDC010000045.1"/>
</dbReference>
<dbReference type="Pfam" id="PF00512">
    <property type="entry name" value="HisKA"/>
    <property type="match status" value="1"/>
</dbReference>
<evidence type="ECO:0000313" key="10">
    <source>
        <dbReference type="Proteomes" id="UP000729733"/>
    </source>
</evidence>
<dbReference type="Gene3D" id="2.60.200.20">
    <property type="match status" value="1"/>
</dbReference>
<dbReference type="CDD" id="cd00130">
    <property type="entry name" value="PAS"/>
    <property type="match status" value="1"/>
</dbReference>
<dbReference type="InterPro" id="IPR036097">
    <property type="entry name" value="HisK_dim/P_sf"/>
</dbReference>
<evidence type="ECO:0000256" key="2">
    <source>
        <dbReference type="ARBA" id="ARBA00012438"/>
    </source>
</evidence>
<dbReference type="SUPFAM" id="SSF49879">
    <property type="entry name" value="SMAD/FHA domain"/>
    <property type="match status" value="1"/>
</dbReference>
<keyword evidence="5" id="KW-0418">Kinase</keyword>
<dbReference type="EMBL" id="JADWDC010000045">
    <property type="protein sequence ID" value="MCC0178500.1"/>
    <property type="molecule type" value="Genomic_DNA"/>
</dbReference>
<evidence type="ECO:0000313" key="9">
    <source>
        <dbReference type="EMBL" id="MCC0178500.1"/>
    </source>
</evidence>
<dbReference type="EC" id="2.7.13.3" evidence="2"/>
<gene>
    <name evidence="9" type="ORF">I4641_16100</name>
</gene>
<dbReference type="SMART" id="SM00065">
    <property type="entry name" value="GAF"/>
    <property type="match status" value="1"/>
</dbReference>
<dbReference type="InterPro" id="IPR003594">
    <property type="entry name" value="HATPase_dom"/>
</dbReference>
<evidence type="ECO:0000259" key="7">
    <source>
        <dbReference type="PROSITE" id="PS50006"/>
    </source>
</evidence>
<dbReference type="CDD" id="cd00075">
    <property type="entry name" value="HATPase"/>
    <property type="match status" value="1"/>
</dbReference>
<dbReference type="SMART" id="SM00387">
    <property type="entry name" value="HATPase_c"/>
    <property type="match status" value="1"/>
</dbReference>
<dbReference type="PROSITE" id="PS50006">
    <property type="entry name" value="FHA_DOMAIN"/>
    <property type="match status" value="1"/>
</dbReference>
<keyword evidence="3" id="KW-0597">Phosphoprotein</keyword>
<dbReference type="SUPFAM" id="SSF47384">
    <property type="entry name" value="Homodimeric domain of signal transducing histidine kinase"/>
    <property type="match status" value="1"/>
</dbReference>
<dbReference type="InterPro" id="IPR035965">
    <property type="entry name" value="PAS-like_dom_sf"/>
</dbReference>
<keyword evidence="4" id="KW-0808">Transferase</keyword>
<dbReference type="PRINTS" id="PR00344">
    <property type="entry name" value="BCTRLSENSOR"/>
</dbReference>
<dbReference type="Pfam" id="PF00498">
    <property type="entry name" value="FHA"/>
    <property type="match status" value="1"/>
</dbReference>
<dbReference type="InterPro" id="IPR050736">
    <property type="entry name" value="Sensor_HK_Regulatory"/>
</dbReference>
<dbReference type="SUPFAM" id="SSF55781">
    <property type="entry name" value="GAF domain-like"/>
    <property type="match status" value="1"/>
</dbReference>
<dbReference type="Pfam" id="PF02518">
    <property type="entry name" value="HATPase_c"/>
    <property type="match status" value="1"/>
</dbReference>
<organism evidence="9 10">
    <name type="scientific">Waterburya agarophytonicola KI4</name>
    <dbReference type="NCBI Taxonomy" id="2874699"/>
    <lineage>
        <taxon>Bacteria</taxon>
        <taxon>Bacillati</taxon>
        <taxon>Cyanobacteriota</taxon>
        <taxon>Cyanophyceae</taxon>
        <taxon>Pleurocapsales</taxon>
        <taxon>Hyellaceae</taxon>
        <taxon>Waterburya</taxon>
        <taxon>Waterburya agarophytonicola</taxon>
    </lineage>
</organism>
<keyword evidence="10" id="KW-1185">Reference proteome</keyword>
<dbReference type="SMART" id="SM00388">
    <property type="entry name" value="HisKA"/>
    <property type="match status" value="1"/>
</dbReference>
<comment type="catalytic activity">
    <reaction evidence="1">
        <text>ATP + protein L-histidine = ADP + protein N-phospho-L-histidine.</text>
        <dbReference type="EC" id="2.7.13.3"/>
    </reaction>
</comment>
<dbReference type="Gene3D" id="3.30.565.10">
    <property type="entry name" value="Histidine kinase-like ATPase, C-terminal domain"/>
    <property type="match status" value="1"/>
</dbReference>
<dbReference type="PROSITE" id="PS50109">
    <property type="entry name" value="HIS_KIN"/>
    <property type="match status" value="1"/>
</dbReference>
<dbReference type="Pfam" id="PF13185">
    <property type="entry name" value="GAF_2"/>
    <property type="match status" value="1"/>
</dbReference>
<protein>
    <recommendedName>
        <fullName evidence="2">histidine kinase</fullName>
        <ecNumber evidence="2">2.7.13.3</ecNumber>
    </recommendedName>
</protein>
<evidence type="ECO:0000256" key="5">
    <source>
        <dbReference type="ARBA" id="ARBA00022777"/>
    </source>
</evidence>
<evidence type="ECO:0000256" key="6">
    <source>
        <dbReference type="ARBA" id="ARBA00023012"/>
    </source>
</evidence>
<dbReference type="InterPro" id="IPR003018">
    <property type="entry name" value="GAF"/>
</dbReference>
<dbReference type="SMART" id="SM00240">
    <property type="entry name" value="FHA"/>
    <property type="match status" value="1"/>
</dbReference>
<dbReference type="FunFam" id="3.30.565.10:FF:000006">
    <property type="entry name" value="Sensor histidine kinase WalK"/>
    <property type="match status" value="1"/>
</dbReference>